<dbReference type="GO" id="GO:0003677">
    <property type="term" value="F:DNA binding"/>
    <property type="evidence" value="ECO:0007669"/>
    <property type="project" value="InterPro"/>
</dbReference>
<dbReference type="EC" id="2.7.7.7" evidence="1 9"/>
<keyword evidence="6" id="KW-0239">DNA-directed DNA polymerase</keyword>
<feature type="domain" description="DNA polymerase III delta N-terminal" evidence="10">
    <location>
        <begin position="20"/>
        <end position="136"/>
    </location>
</feature>
<accession>A0A368NEA2</accession>
<feature type="domain" description="DNA polymerase III subunit delta C-terminal" evidence="11">
    <location>
        <begin position="214"/>
        <end position="328"/>
    </location>
</feature>
<dbReference type="GO" id="GO:0006261">
    <property type="term" value="P:DNA-templated DNA replication"/>
    <property type="evidence" value="ECO:0007669"/>
    <property type="project" value="TreeGrafter"/>
</dbReference>
<dbReference type="NCBIfam" id="TIGR01128">
    <property type="entry name" value="holA"/>
    <property type="match status" value="1"/>
</dbReference>
<dbReference type="EMBL" id="QPID01000008">
    <property type="protein sequence ID" value="RCU48818.1"/>
    <property type="molecule type" value="Genomic_DNA"/>
</dbReference>
<dbReference type="SUPFAM" id="SSF52540">
    <property type="entry name" value="P-loop containing nucleoside triphosphate hydrolases"/>
    <property type="match status" value="1"/>
</dbReference>
<reference evidence="12 13" key="1">
    <citation type="submission" date="2018-07" db="EMBL/GenBank/DDBJ databases">
        <title>Corallincola holothuriorum sp. nov., a new facultative anaerobe isolated from sea cucumber Apostichopus japonicus.</title>
        <authorList>
            <person name="Xia H."/>
        </authorList>
    </citation>
    <scope>NUCLEOTIDE SEQUENCE [LARGE SCALE GENOMIC DNA]</scope>
    <source>
        <strain evidence="12 13">C4</strain>
    </source>
</reference>
<evidence type="ECO:0000256" key="9">
    <source>
        <dbReference type="NCBIfam" id="TIGR01128"/>
    </source>
</evidence>
<dbReference type="GO" id="GO:0003887">
    <property type="term" value="F:DNA-directed DNA polymerase activity"/>
    <property type="evidence" value="ECO:0007669"/>
    <property type="project" value="UniProtKB-UniRule"/>
</dbReference>
<dbReference type="InterPro" id="IPR010372">
    <property type="entry name" value="DNA_pol3_delta_N"/>
</dbReference>
<dbReference type="GO" id="GO:0009360">
    <property type="term" value="C:DNA polymerase III complex"/>
    <property type="evidence" value="ECO:0007669"/>
    <property type="project" value="UniProtKB-UniRule"/>
</dbReference>
<dbReference type="RefSeq" id="WP_114338942.1">
    <property type="nucleotide sequence ID" value="NZ_QPID01000008.1"/>
</dbReference>
<dbReference type="Pfam" id="PF06144">
    <property type="entry name" value="DNA_pol3_delta"/>
    <property type="match status" value="1"/>
</dbReference>
<dbReference type="Proteomes" id="UP000252558">
    <property type="component" value="Unassembled WGS sequence"/>
</dbReference>
<dbReference type="PANTHER" id="PTHR34388">
    <property type="entry name" value="DNA POLYMERASE III SUBUNIT DELTA"/>
    <property type="match status" value="1"/>
</dbReference>
<dbReference type="Gene3D" id="1.20.272.10">
    <property type="match status" value="1"/>
</dbReference>
<evidence type="ECO:0000256" key="4">
    <source>
        <dbReference type="ARBA" id="ARBA00022695"/>
    </source>
</evidence>
<evidence type="ECO:0000256" key="7">
    <source>
        <dbReference type="ARBA" id="ARBA00034754"/>
    </source>
</evidence>
<sequence>MQCYPEQLQAKLAQRLQPIYMIFGDEPLQKHEAIAEIRKAAAKLGFDNGQRFVAGNGFDWQQLNAAGATMSLFSEGELIELELPTAAPGRDGGQWLQQYVSQPTPDQILIVHGPRLAKDKQKAKWCQALQSAALSITVNPLSGQQLQRWLEGRCQRHQAVLQPAAKLFLMEQCEGNLLAADQELQKLALLYGNTPVSLEQLQVSLGNHARHNVFQLSDALLANDLPRCLKILDSLQGEGLEPVIISWALSKEVLLLQKVAELPSGDSRGMMRLGIWQQRQPLFQQALKRLSAEQIRQMINRCAELDQGLKGGTIQHPWTWLAHLCLMFSQPWQQEPLFISDAELAQ</sequence>
<evidence type="ECO:0000259" key="10">
    <source>
        <dbReference type="Pfam" id="PF06144"/>
    </source>
</evidence>
<keyword evidence="4 12" id="KW-0548">Nucleotidyltransferase</keyword>
<evidence type="ECO:0000256" key="5">
    <source>
        <dbReference type="ARBA" id="ARBA00022705"/>
    </source>
</evidence>
<evidence type="ECO:0000256" key="1">
    <source>
        <dbReference type="ARBA" id="ARBA00012417"/>
    </source>
</evidence>
<evidence type="ECO:0000256" key="8">
    <source>
        <dbReference type="ARBA" id="ARBA00049244"/>
    </source>
</evidence>
<evidence type="ECO:0000256" key="2">
    <source>
        <dbReference type="ARBA" id="ARBA00017703"/>
    </source>
</evidence>
<dbReference type="Pfam" id="PF14840">
    <property type="entry name" value="DNA_pol3_delt_C"/>
    <property type="match status" value="1"/>
</dbReference>
<dbReference type="Gene3D" id="1.10.8.60">
    <property type="match status" value="1"/>
</dbReference>
<dbReference type="OrthoDB" id="9770982at2"/>
<dbReference type="InterPro" id="IPR027417">
    <property type="entry name" value="P-loop_NTPase"/>
</dbReference>
<keyword evidence="3 12" id="KW-0808">Transferase</keyword>
<organism evidence="12 13">
    <name type="scientific">Corallincola holothuriorum</name>
    <dbReference type="NCBI Taxonomy" id="2282215"/>
    <lineage>
        <taxon>Bacteria</taxon>
        <taxon>Pseudomonadati</taxon>
        <taxon>Pseudomonadota</taxon>
        <taxon>Gammaproteobacteria</taxon>
        <taxon>Alteromonadales</taxon>
        <taxon>Psychromonadaceae</taxon>
        <taxon>Corallincola</taxon>
    </lineage>
</organism>
<evidence type="ECO:0000256" key="6">
    <source>
        <dbReference type="ARBA" id="ARBA00022932"/>
    </source>
</evidence>
<gene>
    <name evidence="12" type="primary">holA</name>
    <name evidence="12" type="ORF">DU002_13600</name>
</gene>
<name>A0A368NEA2_9GAMM</name>
<keyword evidence="13" id="KW-1185">Reference proteome</keyword>
<evidence type="ECO:0000256" key="3">
    <source>
        <dbReference type="ARBA" id="ARBA00022679"/>
    </source>
</evidence>
<comment type="similarity">
    <text evidence="7">Belongs to the DNA polymerase HolA subunit family.</text>
</comment>
<comment type="caution">
    <text evidence="12">The sequence shown here is derived from an EMBL/GenBank/DDBJ whole genome shotgun (WGS) entry which is preliminary data.</text>
</comment>
<dbReference type="SUPFAM" id="SSF48019">
    <property type="entry name" value="post-AAA+ oligomerization domain-like"/>
    <property type="match status" value="1"/>
</dbReference>
<evidence type="ECO:0000259" key="11">
    <source>
        <dbReference type="Pfam" id="PF14840"/>
    </source>
</evidence>
<dbReference type="InterPro" id="IPR005790">
    <property type="entry name" value="DNA_polIII_delta"/>
</dbReference>
<keyword evidence="5" id="KW-0235">DNA replication</keyword>
<evidence type="ECO:0000313" key="12">
    <source>
        <dbReference type="EMBL" id="RCU48818.1"/>
    </source>
</evidence>
<proteinExistence type="inferred from homology"/>
<dbReference type="CDD" id="cd18138">
    <property type="entry name" value="HLD_clamp_pol_III_delta"/>
    <property type="match status" value="1"/>
</dbReference>
<dbReference type="InterPro" id="IPR032780">
    <property type="entry name" value="DNA_pol3_delt_C"/>
</dbReference>
<dbReference type="AlphaFoldDB" id="A0A368NEA2"/>
<evidence type="ECO:0000313" key="13">
    <source>
        <dbReference type="Proteomes" id="UP000252558"/>
    </source>
</evidence>
<dbReference type="Gene3D" id="3.40.50.300">
    <property type="entry name" value="P-loop containing nucleotide triphosphate hydrolases"/>
    <property type="match status" value="1"/>
</dbReference>
<dbReference type="PANTHER" id="PTHR34388:SF1">
    <property type="entry name" value="DNA POLYMERASE III SUBUNIT DELTA"/>
    <property type="match status" value="1"/>
</dbReference>
<comment type="catalytic activity">
    <reaction evidence="8">
        <text>DNA(n) + a 2'-deoxyribonucleoside 5'-triphosphate = DNA(n+1) + diphosphate</text>
        <dbReference type="Rhea" id="RHEA:22508"/>
        <dbReference type="Rhea" id="RHEA-COMP:17339"/>
        <dbReference type="Rhea" id="RHEA-COMP:17340"/>
        <dbReference type="ChEBI" id="CHEBI:33019"/>
        <dbReference type="ChEBI" id="CHEBI:61560"/>
        <dbReference type="ChEBI" id="CHEBI:173112"/>
        <dbReference type="EC" id="2.7.7.7"/>
    </reaction>
</comment>
<protein>
    <recommendedName>
        <fullName evidence="2 9">DNA polymerase III subunit delta</fullName>
        <ecNumber evidence="1 9">2.7.7.7</ecNumber>
    </recommendedName>
</protein>
<dbReference type="InterPro" id="IPR008921">
    <property type="entry name" value="DNA_pol3_clamp-load_cplx_C"/>
</dbReference>